<sequence length="354" mass="37739">MTLWGRTHWQEGFPFSPTRLRPQAPARPPCAAEAVTAARIPEAGTPPIPWAAPTDAAGPMTHPDPVPSAAPSRLAPHRPGLRLMPLAAFAWAGPGVRRGGTPALPRTRPEHLLIWLVSGRMRLQIARQATEMQPGSLRFIPAGTALAAHPLPGAEGHVLTLAPDLTTDLDPALPRQVTAGHPGAGGAALLVTLRDLADEAARATDRRALACHLNLLSLRLSRLDPEPGRVPAATRGNAANADAPRPDRPLVERFLALAAVELGQCRSLAGLAQDLGTTLTVLDRSCLEARGRRAVDLLHGLRLDRAAELLRHTDCPPGRIAQDLGYASHAHLTRAFVTATGRTPEAYRVQMRQP</sequence>
<comment type="caution">
    <text evidence="6">The sequence shown here is derived from an EMBL/GenBank/DDBJ whole genome shotgun (WGS) entry which is preliminary data.</text>
</comment>
<feature type="region of interest" description="Disordered" evidence="4">
    <location>
        <begin position="226"/>
        <end position="245"/>
    </location>
</feature>
<dbReference type="InterPro" id="IPR009057">
    <property type="entry name" value="Homeodomain-like_sf"/>
</dbReference>
<dbReference type="Proteomes" id="UP000309747">
    <property type="component" value="Unassembled WGS sequence"/>
</dbReference>
<dbReference type="AlphaFoldDB" id="A0A4U0RXF5"/>
<evidence type="ECO:0000256" key="1">
    <source>
        <dbReference type="ARBA" id="ARBA00023015"/>
    </source>
</evidence>
<evidence type="ECO:0000313" key="6">
    <source>
        <dbReference type="EMBL" id="TJZ93034.1"/>
    </source>
</evidence>
<organism evidence="6 7">
    <name type="scientific">Paracoccus gahaiensis</name>
    <dbReference type="NCBI Taxonomy" id="1706839"/>
    <lineage>
        <taxon>Bacteria</taxon>
        <taxon>Pseudomonadati</taxon>
        <taxon>Pseudomonadota</taxon>
        <taxon>Alphaproteobacteria</taxon>
        <taxon>Rhodobacterales</taxon>
        <taxon>Paracoccaceae</taxon>
        <taxon>Paracoccus</taxon>
    </lineage>
</organism>
<evidence type="ECO:0000259" key="5">
    <source>
        <dbReference type="PROSITE" id="PS01124"/>
    </source>
</evidence>
<feature type="domain" description="HTH araC/xylS-type" evidence="5">
    <location>
        <begin position="252"/>
        <end position="350"/>
    </location>
</feature>
<dbReference type="InterPro" id="IPR018060">
    <property type="entry name" value="HTH_AraC"/>
</dbReference>
<dbReference type="PROSITE" id="PS01124">
    <property type="entry name" value="HTH_ARAC_FAMILY_2"/>
    <property type="match status" value="1"/>
</dbReference>
<keyword evidence="3" id="KW-0804">Transcription</keyword>
<dbReference type="Gene3D" id="1.10.10.60">
    <property type="entry name" value="Homeodomain-like"/>
    <property type="match status" value="1"/>
</dbReference>
<feature type="region of interest" description="Disordered" evidence="4">
    <location>
        <begin position="1"/>
        <end position="77"/>
    </location>
</feature>
<accession>A0A4U0RXF5</accession>
<evidence type="ECO:0000313" key="7">
    <source>
        <dbReference type="Proteomes" id="UP000309747"/>
    </source>
</evidence>
<keyword evidence="1" id="KW-0805">Transcription regulation</keyword>
<dbReference type="Pfam" id="PF12833">
    <property type="entry name" value="HTH_18"/>
    <property type="match status" value="1"/>
</dbReference>
<evidence type="ECO:0000256" key="3">
    <source>
        <dbReference type="ARBA" id="ARBA00023163"/>
    </source>
</evidence>
<evidence type="ECO:0000256" key="4">
    <source>
        <dbReference type="SAM" id="MobiDB-lite"/>
    </source>
</evidence>
<gene>
    <name evidence="6" type="ORF">FA743_05955</name>
</gene>
<dbReference type="OrthoDB" id="9814125at2"/>
<feature type="compositionally biased region" description="Low complexity" evidence="4">
    <location>
        <begin position="232"/>
        <end position="243"/>
    </location>
</feature>
<keyword evidence="7" id="KW-1185">Reference proteome</keyword>
<keyword evidence="2" id="KW-0238">DNA-binding</keyword>
<dbReference type="RefSeq" id="WP_136884952.1">
    <property type="nucleotide sequence ID" value="NZ_SUNI01000003.1"/>
</dbReference>
<dbReference type="GO" id="GO:0003700">
    <property type="term" value="F:DNA-binding transcription factor activity"/>
    <property type="evidence" value="ECO:0007669"/>
    <property type="project" value="InterPro"/>
</dbReference>
<feature type="compositionally biased region" description="Low complexity" evidence="4">
    <location>
        <begin position="17"/>
        <end position="34"/>
    </location>
</feature>
<dbReference type="GO" id="GO:0043565">
    <property type="term" value="F:sequence-specific DNA binding"/>
    <property type="evidence" value="ECO:0007669"/>
    <property type="project" value="InterPro"/>
</dbReference>
<dbReference type="SUPFAM" id="SSF46689">
    <property type="entry name" value="Homeodomain-like"/>
    <property type="match status" value="1"/>
</dbReference>
<dbReference type="InterPro" id="IPR050204">
    <property type="entry name" value="AraC_XylS_family_regulators"/>
</dbReference>
<evidence type="ECO:0000256" key="2">
    <source>
        <dbReference type="ARBA" id="ARBA00023125"/>
    </source>
</evidence>
<dbReference type="PANTHER" id="PTHR46796">
    <property type="entry name" value="HTH-TYPE TRANSCRIPTIONAL ACTIVATOR RHAS-RELATED"/>
    <property type="match status" value="1"/>
</dbReference>
<reference evidence="6 7" key="1">
    <citation type="submission" date="2019-04" db="EMBL/GenBank/DDBJ databases">
        <authorList>
            <person name="Li J."/>
        </authorList>
    </citation>
    <scope>NUCLEOTIDE SEQUENCE [LARGE SCALE GENOMIC DNA]</scope>
    <source>
        <strain evidence="6 7">KCTC 42687</strain>
    </source>
</reference>
<proteinExistence type="predicted"/>
<dbReference type="EMBL" id="SUNI01000003">
    <property type="protein sequence ID" value="TJZ93034.1"/>
    <property type="molecule type" value="Genomic_DNA"/>
</dbReference>
<name>A0A4U0RXF5_9RHOB</name>
<dbReference type="SUPFAM" id="SSF51182">
    <property type="entry name" value="RmlC-like cupins"/>
    <property type="match status" value="1"/>
</dbReference>
<dbReference type="InterPro" id="IPR011051">
    <property type="entry name" value="RmlC_Cupin_sf"/>
</dbReference>
<protein>
    <submittedName>
        <fullName evidence="6">Helix-turn-helix transcriptional regulator</fullName>
    </submittedName>
</protein>
<dbReference type="SMART" id="SM00342">
    <property type="entry name" value="HTH_ARAC"/>
    <property type="match status" value="1"/>
</dbReference>